<dbReference type="AlphaFoldDB" id="A0A2N3QM56"/>
<accession>A0A2N3QM56</accession>
<proteinExistence type="predicted"/>
<evidence type="ECO:0000313" key="2">
    <source>
        <dbReference type="Proteomes" id="UP000233727"/>
    </source>
</evidence>
<dbReference type="EMBL" id="PCGY01000011">
    <property type="protein sequence ID" value="PKU92732.1"/>
    <property type="molecule type" value="Genomic_DNA"/>
</dbReference>
<evidence type="ECO:0000313" key="1">
    <source>
        <dbReference type="EMBL" id="PKU92732.1"/>
    </source>
</evidence>
<sequence length="194" mass="22258">MMRLRGYLSRSGQSWTTAVGGPKRGVWCGGSKSARVLSYRGYRSQTITVSYASNKPEMRRNTILLATCPPSSHHAFCFAIFTGIAPAMRHTRMFTRLMSITFVFLRCISHACRIYGFRIATSWPNHQFEPFAVFGNPLCVMHTKCQMLLVSRRIHHDCFSRTHLSFNPSPKLFAYPCRNMADKHVRSDFQQPTR</sequence>
<gene>
    <name evidence="1" type="ORF">CQR47_0581</name>
</gene>
<protein>
    <submittedName>
        <fullName evidence="1">Uncharacterized protein</fullName>
    </submittedName>
</protein>
<name>A0A2N3QM56_9BIFI</name>
<reference evidence="1 2" key="1">
    <citation type="submission" date="2017-10" db="EMBL/GenBank/DDBJ databases">
        <title>Bifidobacterium genomics.</title>
        <authorList>
            <person name="Lugli G.A."/>
            <person name="Milani C."/>
            <person name="Mancabelli L."/>
        </authorList>
    </citation>
    <scope>NUCLEOTIDE SEQUENCE [LARGE SCALE GENOMIC DNA]</scope>
    <source>
        <strain evidence="1 2">1542B</strain>
    </source>
</reference>
<organism evidence="1 2">
    <name type="scientific">Bifidobacterium thermophilum</name>
    <dbReference type="NCBI Taxonomy" id="33905"/>
    <lineage>
        <taxon>Bacteria</taxon>
        <taxon>Bacillati</taxon>
        <taxon>Actinomycetota</taxon>
        <taxon>Actinomycetes</taxon>
        <taxon>Bifidobacteriales</taxon>
        <taxon>Bifidobacteriaceae</taxon>
        <taxon>Bifidobacterium</taxon>
    </lineage>
</organism>
<comment type="caution">
    <text evidence="1">The sequence shown here is derived from an EMBL/GenBank/DDBJ whole genome shotgun (WGS) entry which is preliminary data.</text>
</comment>
<dbReference type="Proteomes" id="UP000233727">
    <property type="component" value="Unassembled WGS sequence"/>
</dbReference>